<organism evidence="1 2">
    <name type="scientific">Boeremia exigua</name>
    <dbReference type="NCBI Taxonomy" id="749465"/>
    <lineage>
        <taxon>Eukaryota</taxon>
        <taxon>Fungi</taxon>
        <taxon>Dikarya</taxon>
        <taxon>Ascomycota</taxon>
        <taxon>Pezizomycotina</taxon>
        <taxon>Dothideomycetes</taxon>
        <taxon>Pleosporomycetidae</taxon>
        <taxon>Pleosporales</taxon>
        <taxon>Pleosporineae</taxon>
        <taxon>Didymellaceae</taxon>
        <taxon>Boeremia</taxon>
    </lineage>
</organism>
<reference evidence="1" key="1">
    <citation type="submission" date="2022-11" db="EMBL/GenBank/DDBJ databases">
        <title>Genome Sequence of Boeremia exigua.</title>
        <authorList>
            <person name="Buettner E."/>
        </authorList>
    </citation>
    <scope>NUCLEOTIDE SEQUENCE</scope>
    <source>
        <strain evidence="1">CU02</strain>
    </source>
</reference>
<dbReference type="EMBL" id="JAPHNI010000039">
    <property type="protein sequence ID" value="KAJ8117840.1"/>
    <property type="molecule type" value="Genomic_DNA"/>
</dbReference>
<name>A0ACC2IRJ8_9PLEO</name>
<evidence type="ECO:0000313" key="2">
    <source>
        <dbReference type="Proteomes" id="UP001153331"/>
    </source>
</evidence>
<evidence type="ECO:0000313" key="1">
    <source>
        <dbReference type="EMBL" id="KAJ8117840.1"/>
    </source>
</evidence>
<dbReference type="Proteomes" id="UP001153331">
    <property type="component" value="Unassembled WGS sequence"/>
</dbReference>
<gene>
    <name evidence="1" type="ORF">OPT61_g1058</name>
</gene>
<comment type="caution">
    <text evidence="1">The sequence shown here is derived from an EMBL/GenBank/DDBJ whole genome shotgun (WGS) entry which is preliminary data.</text>
</comment>
<keyword evidence="2" id="KW-1185">Reference proteome</keyword>
<proteinExistence type="predicted"/>
<accession>A0ACC2IRJ8</accession>
<protein>
    <submittedName>
        <fullName evidence="1">Uncharacterized protein</fullName>
    </submittedName>
</protein>
<sequence>MARAASTRAASAKPVAASENKENKVNGTAGTRPSRAKTTEPAPVTNGTAVNGAAAEAPEKRKLRRVPTKPPRADELPAAGRTRVKKTATPAPAPAPAKKMAKRKKDEESDIEEEEVAPEPKKAKVDRPVAAPKSTKAAKAAVDPSKPVPRGPRRVRGKKTEINAIRYTEPLKVFVFGEGSSGELGFGATRKAIDVKRPRYNEALTNQNVVRLAAGGMHVVALTKDNKILTWGVNDNGALGRDTSNADVKLRDMDAEEDSDSEDETGGLNDLEATPTAVSAEYFPEDTTFVDVAAGDSCSFALTTEGAIYGWGTFRKNEGILGFEKGNHTARFPVYIDGVTKVTQIACGTNHVLALDKDKHVYAWGNGQQNQLGRRVTERTLIESLQPNRVGFHDSSVKRPSQKIVQVACGDYHGFAIAEDGHVWSWGVNNYCETGVPENAGADDASVLTPRVVHSLEGKDVTSIAGGSHHNIAVTKDGQVLVWGRCDGSQTGLPMATLEAENDEDKVLKNHGKPKILIQPTPLTSVKNIVTGACGPDHTIVIDKDGKAYSWGFSANYQTGQGTDDDIDEATLIDNTAVRDTKLTWAGCGGQYSVLASKKEAATVDSIPLLLASSLCHGGFLGAGDVLEELLDQVDVGEDHAAAAVAREAEIVEGVTVEECVSWYPFAHQGVGKKLRDPVVLDRGVDVDTPQLKRKREGAEAQRKKAKTQKKTEAGAAQDVEVAATPAKSTPKPKQTPKSTPKAKDISNATPKPARTNSANNDAVSKTKAKKQKSKGSEDWSVSPAQGGWFLPRDPVFSADEKSILLATQKALEIYVAESSLLAYKLPVSGSGEITAYALSATDSNRVYVAESTGLITLWDWVSRQKVGRWDIGATVRNMKVVTHLDEDLVYCHEPGKSHIVNVHALRTGAQASTTELKPILKTSSNIQDIQVLLQGKFVVVACGDSLMVGKRQKQSKTAVQDFEYVWRELKFAQRITTFDAYVRDPAEVTGKATKSAQDQRDIIDIAIGDVSGVVLLFEDILASFAAIETVQKAGKTKADNAENLRPKKLHWHRDAVASAKWSLDGNYVISGGDETVITIWQLATGKPQHLPHLTAAIENIVVSPSGSSYAVTLANNSVIVLSTTELEARANIVGIQSRRIEIEQLPKNADAESPPANYNIFQPVPLTINPMNPSEVMFSVPSSQPRHRTEGLRPEPYLQTYDLANQHAISKQALTRNNATDPNLTPEGRRILEPTVTLAQVSHDGEWLATVDEWTPPQADTSYLDEGIPEFREEERIHRREVYLKIWRRDAQSGQWKLETRLDAPHFFQDISANGKVFDLIADPIAPGFATVGEDHFVRVWRPKTRLRDGLVVRGAEKQGLVTWSLDCSVEISDKLDVLDSGANAQQTLPLRNSRLAFSADGSVIAAAISWASDEDPGVVHLIDANTTVIQRSLTEVDVVALSGLAILDHHLIVVGDSITVWDMVRDQLVYCVPVNTPGIDRFDRVPLVKLAVNETDSTFAVSLPRFENSNARFQRVSSTTQVFRPQQVGALWWTKNPTINLALVSRHSERGFVTLDSAANIRVISPTRGTTQLPTPPPEEVSQQLIYTQAEDVMDVEDDEVLALPAIDSILYSEDSDAVVVKPEQLQQLFEESGQSHATGSLSALLNSVIALHQKPTSLPLR</sequence>